<reference evidence="2 3" key="1">
    <citation type="submission" date="2024-10" db="EMBL/GenBank/DDBJ databases">
        <authorList>
            <person name="Topkara A.R."/>
            <person name="Saygin H."/>
        </authorList>
    </citation>
    <scope>NUCLEOTIDE SEQUENCE [LARGE SCALE GENOMIC DNA]</scope>
    <source>
        <strain evidence="2 3">M3C6</strain>
    </source>
</reference>
<name>A0ABW7A6X5_9ACTN</name>
<organism evidence="2 3">
    <name type="scientific">Nonomuraea marmarensis</name>
    <dbReference type="NCBI Taxonomy" id="3351344"/>
    <lineage>
        <taxon>Bacteria</taxon>
        <taxon>Bacillati</taxon>
        <taxon>Actinomycetota</taxon>
        <taxon>Actinomycetes</taxon>
        <taxon>Streptosporangiales</taxon>
        <taxon>Streptosporangiaceae</taxon>
        <taxon>Nonomuraea</taxon>
    </lineage>
</organism>
<evidence type="ECO:0000313" key="2">
    <source>
        <dbReference type="EMBL" id="MFG1703084.1"/>
    </source>
</evidence>
<feature type="signal peptide" evidence="1">
    <location>
        <begin position="1"/>
        <end position="24"/>
    </location>
</feature>
<dbReference type="EMBL" id="JBICRM010000004">
    <property type="protein sequence ID" value="MFG1703084.1"/>
    <property type="molecule type" value="Genomic_DNA"/>
</dbReference>
<keyword evidence="1" id="KW-0732">Signal</keyword>
<proteinExistence type="predicted"/>
<dbReference type="Proteomes" id="UP001603978">
    <property type="component" value="Unassembled WGS sequence"/>
</dbReference>
<evidence type="ECO:0000313" key="3">
    <source>
        <dbReference type="Proteomes" id="UP001603978"/>
    </source>
</evidence>
<keyword evidence="3" id="KW-1185">Reference proteome</keyword>
<feature type="chain" id="PRO_5045065619" evidence="1">
    <location>
        <begin position="25"/>
        <end position="52"/>
    </location>
</feature>
<dbReference type="RefSeq" id="WP_393163477.1">
    <property type="nucleotide sequence ID" value="NZ_JBICRM010000004.1"/>
</dbReference>
<gene>
    <name evidence="2" type="ORF">ACFLIM_07815</name>
</gene>
<comment type="caution">
    <text evidence="2">The sequence shown here is derived from an EMBL/GenBank/DDBJ whole genome shotgun (WGS) entry which is preliminary data.</text>
</comment>
<accession>A0ABW7A6X5</accession>
<protein>
    <submittedName>
        <fullName evidence="2">Uncharacterized protein</fullName>
    </submittedName>
</protein>
<evidence type="ECO:0000256" key="1">
    <source>
        <dbReference type="SAM" id="SignalP"/>
    </source>
</evidence>
<sequence length="52" mass="5383">MRARPLVFCLVVLLVLAGATPAAAHTVMAGADLRIAQTIAGTELTVRRVGPL</sequence>